<accession>A0ABM8EIY0</accession>
<evidence type="ECO:0000313" key="2">
    <source>
        <dbReference type="Proteomes" id="UP001317705"/>
    </source>
</evidence>
<evidence type="ECO:0000313" key="1">
    <source>
        <dbReference type="EMBL" id="BDV42434.1"/>
    </source>
</evidence>
<sequence length="309" mass="33793">MKTPFPIIPALCAVAIAYRNQDLIADQVLPYVRVGKREFYYMDYTGVDSFTVPENEVGRKSAPNEVEFSAEKKLASVKDYALKDKIPQGDIDAAGQEEYSYDPLARSTEGIMALNKLAREVRAARMVFNPATYPDANRIALAAGSKFSDATGDPITVINRGLETPVLRPNTMVIGQTAWTALRTNPAICKAVNRTDGDKGIASKQEIANLFEVKDIVVGQGWVNAAKKGQPRNLVRVWGSHLSLLYLNPNANTDNDITFGFTPRYGNPWGGAMFDKDIGPQGGQEVRAGESCRELIIAPDLGYFVENAA</sequence>
<dbReference type="InterPro" id="IPR053738">
    <property type="entry name" value="Lambda_capsid_assembly"/>
</dbReference>
<evidence type="ECO:0008006" key="3">
    <source>
        <dbReference type="Google" id="ProtNLM"/>
    </source>
</evidence>
<proteinExistence type="predicted"/>
<gene>
    <name evidence="1" type="ORF">GURASL_13570</name>
</gene>
<keyword evidence="2" id="KW-1185">Reference proteome</keyword>
<organism evidence="1 2">
    <name type="scientific">Geotalea uraniireducens</name>
    <dbReference type="NCBI Taxonomy" id="351604"/>
    <lineage>
        <taxon>Bacteria</taxon>
        <taxon>Pseudomonadati</taxon>
        <taxon>Thermodesulfobacteriota</taxon>
        <taxon>Desulfuromonadia</taxon>
        <taxon>Geobacterales</taxon>
        <taxon>Geobacteraceae</taxon>
        <taxon>Geotalea</taxon>
    </lineage>
</organism>
<reference evidence="1 2" key="1">
    <citation type="submission" date="2022-12" db="EMBL/GenBank/DDBJ databases">
        <title>Polyphasic characterization of Geotalea uranireducens NIT-SL11 newly isolated from a complex of sewage sludge and microbially reduced graphene oxide.</title>
        <authorList>
            <person name="Xie L."/>
            <person name="Yoshida N."/>
            <person name="Meng L."/>
        </authorList>
    </citation>
    <scope>NUCLEOTIDE SEQUENCE [LARGE SCALE GENOMIC DNA]</scope>
    <source>
        <strain evidence="1 2">NIT-SL11</strain>
    </source>
</reference>
<dbReference type="Gene3D" id="3.90.1690.10">
    <property type="entry name" value="phage-related protein like domain"/>
    <property type="match status" value="1"/>
</dbReference>
<dbReference type="EMBL" id="AP027151">
    <property type="protein sequence ID" value="BDV42434.1"/>
    <property type="molecule type" value="Genomic_DNA"/>
</dbReference>
<protein>
    <recommendedName>
        <fullName evidence="3">Major capsid protein</fullName>
    </recommendedName>
</protein>
<name>A0ABM8EIY0_9BACT</name>
<dbReference type="Proteomes" id="UP001317705">
    <property type="component" value="Chromosome"/>
</dbReference>
<dbReference type="RefSeq" id="WP_282002881.1">
    <property type="nucleotide sequence ID" value="NZ_AP027151.1"/>
</dbReference>